<dbReference type="Pfam" id="PF13556">
    <property type="entry name" value="HTH_30"/>
    <property type="match status" value="1"/>
</dbReference>
<dbReference type="InterPro" id="IPR051448">
    <property type="entry name" value="CdaR-like_regulators"/>
</dbReference>
<feature type="domain" description="PucR C-terminal helix-turn-helix" evidence="1">
    <location>
        <begin position="215"/>
        <end position="272"/>
    </location>
</feature>
<dbReference type="Proteomes" id="UP001224359">
    <property type="component" value="Unassembled WGS sequence"/>
</dbReference>
<dbReference type="PANTHER" id="PTHR33744:SF15">
    <property type="entry name" value="CARBOHYDRATE DIACID REGULATOR"/>
    <property type="match status" value="1"/>
</dbReference>
<dbReference type="InterPro" id="IPR025736">
    <property type="entry name" value="PucR_C-HTH_dom"/>
</dbReference>
<dbReference type="Gene3D" id="1.10.10.2840">
    <property type="entry name" value="PucR C-terminal helix-turn-helix domain"/>
    <property type="match status" value="1"/>
</dbReference>
<dbReference type="EMBL" id="JAUSTQ010000019">
    <property type="protein sequence ID" value="MDQ0160820.1"/>
    <property type="molecule type" value="Genomic_DNA"/>
</dbReference>
<name>A0ABT9VIZ6_9BACI</name>
<accession>A0ABT9VIZ6</accession>
<evidence type="ECO:0000313" key="3">
    <source>
        <dbReference type="Proteomes" id="UP001224359"/>
    </source>
</evidence>
<organism evidence="2 3">
    <name type="scientific">Alkalibacillus salilacus</name>
    <dbReference type="NCBI Taxonomy" id="284582"/>
    <lineage>
        <taxon>Bacteria</taxon>
        <taxon>Bacillati</taxon>
        <taxon>Bacillota</taxon>
        <taxon>Bacilli</taxon>
        <taxon>Bacillales</taxon>
        <taxon>Bacillaceae</taxon>
        <taxon>Alkalibacillus</taxon>
    </lineage>
</organism>
<dbReference type="PANTHER" id="PTHR33744">
    <property type="entry name" value="CARBOHYDRATE DIACID REGULATOR"/>
    <property type="match status" value="1"/>
</dbReference>
<comment type="caution">
    <text evidence="2">The sequence shown here is derived from an EMBL/GenBank/DDBJ whole genome shotgun (WGS) entry which is preliminary data.</text>
</comment>
<gene>
    <name evidence="2" type="ORF">J2S77_002827</name>
</gene>
<dbReference type="InterPro" id="IPR042070">
    <property type="entry name" value="PucR_C-HTH_sf"/>
</dbReference>
<evidence type="ECO:0000259" key="1">
    <source>
        <dbReference type="Pfam" id="PF13556"/>
    </source>
</evidence>
<proteinExistence type="predicted"/>
<sequence length="274" mass="31792">MLERLKVIYPNLTSLQEIDSDYVTFNISGILYGIPNEDISDEAYHLIKALAEEEPHNQHIWQQYFENVRPDHPSSPGYFRFIAFKQTADALSAIEDVLNKSLIILFNQQGITIALELLDNGEEPLDFHDVIDVLSNDLDFKMMIFQTDVHDNLEEGPNIYQWLKLIIPTLFQDNKQVVMKQNDTLLPFLTDSLDRAGQQFFKQSILRDAIDDEPLLETIEAVIEHQLNVSSVAKAHYMHRNTVQKRIDKFNDLTQLDIRHFDDALKAYIAIKYL</sequence>
<evidence type="ECO:0000313" key="2">
    <source>
        <dbReference type="EMBL" id="MDQ0160820.1"/>
    </source>
</evidence>
<protein>
    <recommendedName>
        <fullName evidence="1">PucR C-terminal helix-turn-helix domain-containing protein</fullName>
    </recommendedName>
</protein>
<dbReference type="RefSeq" id="WP_306978327.1">
    <property type="nucleotide sequence ID" value="NZ_JAUSTQ010000019.1"/>
</dbReference>
<keyword evidence="3" id="KW-1185">Reference proteome</keyword>
<reference evidence="2 3" key="1">
    <citation type="submission" date="2023-07" db="EMBL/GenBank/DDBJ databases">
        <title>Genomic Encyclopedia of Type Strains, Phase IV (KMG-IV): sequencing the most valuable type-strain genomes for metagenomic binning, comparative biology and taxonomic classification.</title>
        <authorList>
            <person name="Goeker M."/>
        </authorList>
    </citation>
    <scope>NUCLEOTIDE SEQUENCE [LARGE SCALE GENOMIC DNA]</scope>
    <source>
        <strain evidence="2 3">DSM 16460</strain>
    </source>
</reference>